<dbReference type="RefSeq" id="WP_218111932.1">
    <property type="nucleotide sequence ID" value="NZ_CP065383.1"/>
</dbReference>
<organism evidence="2 3">
    <name type="scientific">Atribacter laminatus</name>
    <dbReference type="NCBI Taxonomy" id="2847778"/>
    <lineage>
        <taxon>Bacteria</taxon>
        <taxon>Pseudomonadati</taxon>
        <taxon>Atribacterota</taxon>
        <taxon>Atribacteria</taxon>
        <taxon>Atribacterales</taxon>
        <taxon>Atribacteraceae</taxon>
        <taxon>Atribacter</taxon>
    </lineage>
</organism>
<dbReference type="Proteomes" id="UP000594463">
    <property type="component" value="Chromosome"/>
</dbReference>
<sequence length="327" mass="37413">MHFKKPVHLVVFIEEFINLNKSQKMIINFLKFIIILIIFLLAYQSPAVSNNQQPGLSFFTSFPSEFILKNCQPDNSYDFPFSIDIENNDSQWVVYAFLNQTDKKIDLSKYFFLLASSAGKEEIVTNQEKPVVLIEGLQPVPTQSLIGEFILRFKPDWDIPAGQYQFELLFAYQSNTLSPPISLPYKIPVTIIIDPTVLLNVDIQPQDGLQFDIQGQPGLYAAENRILLNGKANVEKLTILCWAEDLKGKNGHLIPNSRIFLTRSLGTKKTEMISLEKPLEIQSFQIGEPISLVIEGFYIKTLLEDLPDEYEGLIHFDYFIPVNEKEK</sequence>
<dbReference type="AlphaFoldDB" id="A0A7T1AP29"/>
<keyword evidence="3" id="KW-1185">Reference proteome</keyword>
<accession>A0A7T1AP29</accession>
<dbReference type="KEGG" id="alam:RT761_02687"/>
<gene>
    <name evidence="2" type="ORF">RT761_02687</name>
</gene>
<keyword evidence="1" id="KW-1133">Transmembrane helix</keyword>
<dbReference type="EMBL" id="CP065383">
    <property type="protein sequence ID" value="QPM69454.1"/>
    <property type="molecule type" value="Genomic_DNA"/>
</dbReference>
<keyword evidence="1" id="KW-0472">Membrane</keyword>
<evidence type="ECO:0000313" key="3">
    <source>
        <dbReference type="Proteomes" id="UP000594463"/>
    </source>
</evidence>
<protein>
    <submittedName>
        <fullName evidence="2">Uncharacterized protein</fullName>
    </submittedName>
</protein>
<keyword evidence="1" id="KW-0812">Transmembrane</keyword>
<name>A0A7T1AP29_ATRLM</name>
<feature type="transmembrane region" description="Helical" evidence="1">
    <location>
        <begin position="25"/>
        <end position="43"/>
    </location>
</feature>
<reference evidence="2 3" key="1">
    <citation type="journal article" date="2021" name="Nat. Commun.">
        <title>Isolation of a member of the candidate phylum Atribacteria reveals a unique cell membrane structure.</title>
        <authorList>
            <person name="Taiki K."/>
            <person name="Nobu M.K."/>
            <person name="Kusada H."/>
            <person name="Meng X.-Y."/>
            <person name="Hosoki N."/>
            <person name="Uematsu K."/>
            <person name="Yoshioka H."/>
            <person name="Kamagata Y."/>
            <person name="Tamaki H."/>
        </authorList>
    </citation>
    <scope>NUCLEOTIDE SEQUENCE [LARGE SCALE GENOMIC DNA]</scope>
    <source>
        <strain evidence="2 3">RT761</strain>
    </source>
</reference>
<evidence type="ECO:0000256" key="1">
    <source>
        <dbReference type="SAM" id="Phobius"/>
    </source>
</evidence>
<evidence type="ECO:0000313" key="2">
    <source>
        <dbReference type="EMBL" id="QPM69454.1"/>
    </source>
</evidence>
<proteinExistence type="predicted"/>